<dbReference type="InterPro" id="IPR000905">
    <property type="entry name" value="Gcp-like_dom"/>
</dbReference>
<proteinExistence type="inferred from homology"/>
<keyword evidence="7 10" id="KW-0012">Acyltransferase</keyword>
<organism evidence="13 14">
    <name type="scientific">Leucosporidium creatinivorum</name>
    <dbReference type="NCBI Taxonomy" id="106004"/>
    <lineage>
        <taxon>Eukaryota</taxon>
        <taxon>Fungi</taxon>
        <taxon>Dikarya</taxon>
        <taxon>Basidiomycota</taxon>
        <taxon>Pucciniomycotina</taxon>
        <taxon>Microbotryomycetes</taxon>
        <taxon>Leucosporidiales</taxon>
        <taxon>Leucosporidium</taxon>
    </lineage>
</organism>
<feature type="binding site" evidence="10">
    <location>
        <position position="144"/>
    </location>
    <ligand>
        <name>a divalent metal cation</name>
        <dbReference type="ChEBI" id="CHEBI:60240"/>
    </ligand>
</feature>
<dbReference type="EC" id="2.3.1.234" evidence="1"/>
<accession>A0A1Y2G2P3</accession>
<dbReference type="GO" id="GO:0061711">
    <property type="term" value="F:tRNA N(6)-L-threonylcarbamoyladenine synthase activity"/>
    <property type="evidence" value="ECO:0007669"/>
    <property type="project" value="UniProtKB-EC"/>
</dbReference>
<evidence type="ECO:0000256" key="4">
    <source>
        <dbReference type="ARBA" id="ARBA00022694"/>
    </source>
</evidence>
<protein>
    <recommendedName>
        <fullName evidence="1">N(6)-L-threonylcarbamoyladenine synthase</fullName>
        <ecNumber evidence="1">2.3.1.234</ecNumber>
    </recommendedName>
    <alternativeName>
        <fullName evidence="8">N6-L-threonylcarbamoyladenine synthase</fullName>
    </alternativeName>
</protein>
<evidence type="ECO:0000256" key="2">
    <source>
        <dbReference type="ARBA" id="ARBA00022490"/>
    </source>
</evidence>
<dbReference type="FunFam" id="3.30.420.40:FF:000037">
    <property type="entry name" value="Probable tRNA N6-adenosine threonylcarbamoyltransferase"/>
    <property type="match status" value="1"/>
</dbReference>
<dbReference type="InterPro" id="IPR043129">
    <property type="entry name" value="ATPase_NBD"/>
</dbReference>
<dbReference type="PANTHER" id="PTHR11735">
    <property type="entry name" value="TRNA N6-ADENOSINE THREONYLCARBAMOYLTRANSFERASE"/>
    <property type="match status" value="1"/>
</dbReference>
<name>A0A1Y2G2P3_9BASI</name>
<dbReference type="EMBL" id="MCGR01000002">
    <property type="protein sequence ID" value="ORY91627.1"/>
    <property type="molecule type" value="Genomic_DNA"/>
</dbReference>
<sequence>MVKRAARPCPLQAPTKPVLALGLEGSANKLGVGLILHSPPSADSPTASTSSSDPGSVSILSNIRHTYVTPPGEGFLPSDTARHHKRWAAEVVEKALASAGKTMEDVDVVCFTKGPGMGAPLQTVALVARTLALMYNKPLVGVNHCVGHIETGRLITASPSPIVLYVSGGNTQVIAYSQQRYRIFGETLDIAVGNCLDRFARIIGLSNDPSPGANIEKEAKKGRRLLPLPYATKGMDISLGGVLSAAEAYTRDPRFRPTNPPKGKGSSTSAEDPSTIKINGKTGTAMVSQEERRRRAAGEGPQASMQDVGLSTGPKKVAKVQLEAGGEAVDVPPPAEGEEDIITPADLCFSLQETVFAMLVEITERAMAHVGGREVLIVGGVGCNERLQQMMGIMAGERGGSVFSTDERFCIDNGIMIAHAGLLAYRMGYETPLEETSCTQRFRTDEVLVNWRA</sequence>
<evidence type="ECO:0000259" key="12">
    <source>
        <dbReference type="Pfam" id="PF00814"/>
    </source>
</evidence>
<dbReference type="GO" id="GO:0046872">
    <property type="term" value="F:metal ion binding"/>
    <property type="evidence" value="ECO:0007669"/>
    <property type="project" value="UniProtKB-KW"/>
</dbReference>
<feature type="binding site" evidence="10">
    <location>
        <position position="212"/>
    </location>
    <ligand>
        <name>substrate</name>
    </ligand>
</feature>
<dbReference type="AlphaFoldDB" id="A0A1Y2G2P3"/>
<dbReference type="GO" id="GO:0005737">
    <property type="term" value="C:cytoplasm"/>
    <property type="evidence" value="ECO:0007669"/>
    <property type="project" value="UniProtKB-SubCell"/>
</dbReference>
<dbReference type="PRINTS" id="PR00789">
    <property type="entry name" value="OSIALOPTASE"/>
</dbReference>
<dbReference type="GO" id="GO:0000408">
    <property type="term" value="C:EKC/KEOPS complex"/>
    <property type="evidence" value="ECO:0007669"/>
    <property type="project" value="InterPro"/>
</dbReference>
<evidence type="ECO:0000256" key="11">
    <source>
        <dbReference type="SAM" id="MobiDB-lite"/>
    </source>
</evidence>
<evidence type="ECO:0000256" key="7">
    <source>
        <dbReference type="ARBA" id="ARBA00023315"/>
    </source>
</evidence>
<dbReference type="STRING" id="106004.A0A1Y2G2P3"/>
<feature type="binding site" evidence="10">
    <location>
        <position position="165"/>
    </location>
    <ligand>
        <name>a divalent metal cation</name>
        <dbReference type="ChEBI" id="CHEBI:60240"/>
    </ligand>
</feature>
<keyword evidence="3 10" id="KW-0808">Transferase</keyword>
<dbReference type="GO" id="GO:0006508">
    <property type="term" value="P:proteolysis"/>
    <property type="evidence" value="ECO:0007669"/>
    <property type="project" value="UniProtKB-KW"/>
</dbReference>
<dbReference type="InParanoid" id="A0A1Y2G2P3"/>
<dbReference type="PANTHER" id="PTHR11735:SF14">
    <property type="entry name" value="TRNA N6-ADENOSINE THREONYLCARBAMOYLTRANSFERASE"/>
    <property type="match status" value="1"/>
</dbReference>
<comment type="cofactor">
    <cofactor evidence="10">
        <name>a divalent metal cation</name>
        <dbReference type="ChEBI" id="CHEBI:60240"/>
    </cofactor>
    <text evidence="10">Binds 1 divalent metal cation per subunit.</text>
</comment>
<keyword evidence="10" id="KW-0539">Nucleus</keyword>
<gene>
    <name evidence="13" type="ORF">BCR35DRAFT_349420</name>
</gene>
<dbReference type="HAMAP" id="MF_01446">
    <property type="entry name" value="Kae1"/>
    <property type="match status" value="1"/>
</dbReference>
<dbReference type="Proteomes" id="UP000193467">
    <property type="component" value="Unassembled WGS sequence"/>
</dbReference>
<reference evidence="13 14" key="1">
    <citation type="submission" date="2016-07" db="EMBL/GenBank/DDBJ databases">
        <title>Pervasive Adenine N6-methylation of Active Genes in Fungi.</title>
        <authorList>
            <consortium name="DOE Joint Genome Institute"/>
            <person name="Mondo S.J."/>
            <person name="Dannebaum R.O."/>
            <person name="Kuo R.C."/>
            <person name="Labutti K."/>
            <person name="Haridas S."/>
            <person name="Kuo A."/>
            <person name="Salamov A."/>
            <person name="Ahrendt S.R."/>
            <person name="Lipzen A."/>
            <person name="Sullivan W."/>
            <person name="Andreopoulos W.B."/>
            <person name="Clum A."/>
            <person name="Lindquist E."/>
            <person name="Daum C."/>
            <person name="Ramamoorthy G.K."/>
            <person name="Gryganskyi A."/>
            <person name="Culley D."/>
            <person name="Magnuson J.K."/>
            <person name="James T.Y."/>
            <person name="O'Malley M.A."/>
            <person name="Stajich J.E."/>
            <person name="Spatafora J.W."/>
            <person name="Visel A."/>
            <person name="Grigoriev I.V."/>
        </authorList>
    </citation>
    <scope>NUCLEOTIDE SEQUENCE [LARGE SCALE GENOMIC DNA]</scope>
    <source>
        <strain evidence="13 14">62-1032</strain>
    </source>
</reference>
<evidence type="ECO:0000256" key="9">
    <source>
        <dbReference type="ARBA" id="ARBA00048117"/>
    </source>
</evidence>
<comment type="catalytic activity">
    <reaction evidence="9 10">
        <text>L-threonylcarbamoyladenylate + adenosine(37) in tRNA = N(6)-L-threonylcarbamoyladenosine(37) in tRNA + AMP + H(+)</text>
        <dbReference type="Rhea" id="RHEA:37059"/>
        <dbReference type="Rhea" id="RHEA-COMP:10162"/>
        <dbReference type="Rhea" id="RHEA-COMP:10163"/>
        <dbReference type="ChEBI" id="CHEBI:15378"/>
        <dbReference type="ChEBI" id="CHEBI:73682"/>
        <dbReference type="ChEBI" id="CHEBI:74411"/>
        <dbReference type="ChEBI" id="CHEBI:74418"/>
        <dbReference type="ChEBI" id="CHEBI:456215"/>
        <dbReference type="EC" id="2.3.1.234"/>
    </reaction>
</comment>
<dbReference type="GO" id="GO:0002949">
    <property type="term" value="P:tRNA threonylcarbamoyladenosine modification"/>
    <property type="evidence" value="ECO:0007669"/>
    <property type="project" value="UniProtKB-UniRule"/>
</dbReference>
<feature type="binding site" evidence="10">
    <location>
        <position position="148"/>
    </location>
    <ligand>
        <name>a divalent metal cation</name>
        <dbReference type="ChEBI" id="CHEBI:60240"/>
    </ligand>
</feature>
<dbReference type="SUPFAM" id="SSF53067">
    <property type="entry name" value="Actin-like ATPase domain"/>
    <property type="match status" value="2"/>
</dbReference>
<evidence type="ECO:0000313" key="13">
    <source>
        <dbReference type="EMBL" id="ORY91627.1"/>
    </source>
</evidence>
<dbReference type="Pfam" id="PF00814">
    <property type="entry name" value="TsaD"/>
    <property type="match status" value="1"/>
</dbReference>
<evidence type="ECO:0000256" key="1">
    <source>
        <dbReference type="ARBA" id="ARBA00012156"/>
    </source>
</evidence>
<keyword evidence="13" id="KW-0378">Hydrolase</keyword>
<feature type="binding site" evidence="10">
    <location>
        <position position="216"/>
    </location>
    <ligand>
        <name>substrate</name>
    </ligand>
</feature>
<feature type="binding site" evidence="10">
    <location>
        <begin position="165"/>
        <end position="169"/>
    </location>
    <ligand>
        <name>substrate</name>
    </ligand>
</feature>
<comment type="similarity">
    <text evidence="10">Belongs to the KAE1 / TsaD family.</text>
</comment>
<dbReference type="GO" id="GO:0008233">
    <property type="term" value="F:peptidase activity"/>
    <property type="evidence" value="ECO:0007669"/>
    <property type="project" value="UniProtKB-KW"/>
</dbReference>
<dbReference type="InterPro" id="IPR017860">
    <property type="entry name" value="Peptidase_M22_CS"/>
</dbReference>
<evidence type="ECO:0000256" key="5">
    <source>
        <dbReference type="ARBA" id="ARBA00022723"/>
    </source>
</evidence>
<keyword evidence="2 10" id="KW-0963">Cytoplasm</keyword>
<feature type="binding site" evidence="10">
    <location>
        <position position="412"/>
    </location>
    <ligand>
        <name>a divalent metal cation</name>
        <dbReference type="ChEBI" id="CHEBI:60240"/>
    </ligand>
</feature>
<dbReference type="CDD" id="cd24132">
    <property type="entry name" value="ASKHA_NBD_OSGEP_like_euk"/>
    <property type="match status" value="1"/>
</dbReference>
<comment type="subcellular location">
    <subcellularLocation>
        <location evidence="10">Cytoplasm</location>
    </subcellularLocation>
    <subcellularLocation>
        <location evidence="10">Nucleus</location>
    </subcellularLocation>
</comment>
<dbReference type="FunCoup" id="A0A1Y2G2P3">
    <property type="interactions" value="162"/>
</dbReference>
<feature type="domain" description="Gcp-like" evidence="12">
    <location>
        <begin position="59"/>
        <end position="418"/>
    </location>
</feature>
<keyword evidence="14" id="KW-1185">Reference proteome</keyword>
<comment type="caution">
    <text evidence="13">The sequence shown here is derived from an EMBL/GenBank/DDBJ whole genome shotgun (WGS) entry which is preliminary data.</text>
</comment>
<keyword evidence="6" id="KW-0408">Iron</keyword>
<dbReference type="InterPro" id="IPR017861">
    <property type="entry name" value="KAE1/TsaD"/>
</dbReference>
<feature type="region of interest" description="Disordered" evidence="11">
    <location>
        <begin position="250"/>
        <end position="312"/>
    </location>
</feature>
<keyword evidence="13" id="KW-0645">Protease</keyword>
<evidence type="ECO:0000256" key="3">
    <source>
        <dbReference type="ARBA" id="ARBA00022679"/>
    </source>
</evidence>
<dbReference type="GO" id="GO:0005634">
    <property type="term" value="C:nucleus"/>
    <property type="evidence" value="ECO:0007669"/>
    <property type="project" value="UniProtKB-SubCell"/>
</dbReference>
<keyword evidence="5 10" id="KW-0479">Metal-binding</keyword>
<evidence type="ECO:0000256" key="10">
    <source>
        <dbReference type="HAMAP-Rule" id="MF_03180"/>
    </source>
</evidence>
<evidence type="ECO:0000256" key="6">
    <source>
        <dbReference type="ARBA" id="ARBA00023004"/>
    </source>
</evidence>
<keyword evidence="4 10" id="KW-0819">tRNA processing</keyword>
<dbReference type="PROSITE" id="PS01016">
    <property type="entry name" value="GLYCOPROTEASE"/>
    <property type="match status" value="1"/>
</dbReference>
<feature type="binding site" evidence="10">
    <location>
        <position position="384"/>
    </location>
    <ligand>
        <name>substrate</name>
    </ligand>
</feature>
<evidence type="ECO:0000313" key="14">
    <source>
        <dbReference type="Proteomes" id="UP000193467"/>
    </source>
</evidence>
<feature type="binding site" evidence="10">
    <location>
        <position position="197"/>
    </location>
    <ligand>
        <name>substrate</name>
    </ligand>
</feature>
<evidence type="ECO:0000256" key="8">
    <source>
        <dbReference type="ARBA" id="ARBA00030439"/>
    </source>
</evidence>
<dbReference type="InterPro" id="IPR034680">
    <property type="entry name" value="Kae1_archaea_euk"/>
</dbReference>
<dbReference type="Gene3D" id="3.30.420.40">
    <property type="match status" value="2"/>
</dbReference>
<dbReference type="OrthoDB" id="10254073at2759"/>